<feature type="region of interest" description="Disordered" evidence="1">
    <location>
        <begin position="290"/>
        <end position="332"/>
    </location>
</feature>
<feature type="compositionally biased region" description="Acidic residues" evidence="1">
    <location>
        <begin position="293"/>
        <end position="332"/>
    </location>
</feature>
<reference evidence="3 4" key="1">
    <citation type="journal article" date="2022" name="Cell">
        <title>Repeat-based holocentromeres influence genome architecture and karyotype evolution.</title>
        <authorList>
            <person name="Hofstatter P.G."/>
            <person name="Thangavel G."/>
            <person name="Lux T."/>
            <person name="Neumann P."/>
            <person name="Vondrak T."/>
            <person name="Novak P."/>
            <person name="Zhang M."/>
            <person name="Costa L."/>
            <person name="Castellani M."/>
            <person name="Scott A."/>
            <person name="Toegelov H."/>
            <person name="Fuchs J."/>
            <person name="Mata-Sucre Y."/>
            <person name="Dias Y."/>
            <person name="Vanzela A.L.L."/>
            <person name="Huettel B."/>
            <person name="Almeida C.C.S."/>
            <person name="Simkova H."/>
            <person name="Souza G."/>
            <person name="Pedrosa-Harand A."/>
            <person name="Macas J."/>
            <person name="Mayer K.F.X."/>
            <person name="Houben A."/>
            <person name="Marques A."/>
        </authorList>
    </citation>
    <scope>NUCLEOTIDE SEQUENCE [LARGE SCALE GENOMIC DNA]</scope>
    <source>
        <strain evidence="3">RhyTen1mFocal</strain>
    </source>
</reference>
<sequence length="388" mass="42817">MSSSQPNQTGPAPPPLVRPVEIPGRGRALIASGPIKPGQIVLTDSPLLLYPSSLSSLPSFCSRCFRLLPSQPLPCSTCHVARFCSVRCLSHSHPPLLCHALPSLLSVPSSSPDLLFLLSAYSLPSSSLLQLHSLHSHLNLPNELIQTLHSQLCSLIPPNLIPVNFNYETTASILSKEKVNSFCLMNPRSGTNGDVEEIGVRAYGIYLSASLFNHDCLPNACRFDYVDDPNRENNTEFTFRALHEIAEGSEVCISYVRATRGFRQRQRMLMEDYGFRCECDRCKIESQWKENQGDEEIGGDENGEEEMEEMEGEGEGEGEEDEEGQMEMTEEEDDADFPHQYFFLRYVCECGGTLAPLPPLHGGASSDLMECNMCGTVKKDEFGNSGGA</sequence>
<dbReference type="InterPro" id="IPR001214">
    <property type="entry name" value="SET_dom"/>
</dbReference>
<feature type="domain" description="SET" evidence="2">
    <location>
        <begin position="15"/>
        <end position="256"/>
    </location>
</feature>
<evidence type="ECO:0000259" key="2">
    <source>
        <dbReference type="PROSITE" id="PS50280"/>
    </source>
</evidence>
<dbReference type="Gene3D" id="1.10.220.160">
    <property type="match status" value="1"/>
</dbReference>
<organism evidence="3 4">
    <name type="scientific">Rhynchospora tenuis</name>
    <dbReference type="NCBI Taxonomy" id="198213"/>
    <lineage>
        <taxon>Eukaryota</taxon>
        <taxon>Viridiplantae</taxon>
        <taxon>Streptophyta</taxon>
        <taxon>Embryophyta</taxon>
        <taxon>Tracheophyta</taxon>
        <taxon>Spermatophyta</taxon>
        <taxon>Magnoliopsida</taxon>
        <taxon>Liliopsida</taxon>
        <taxon>Poales</taxon>
        <taxon>Cyperaceae</taxon>
        <taxon>Cyperoideae</taxon>
        <taxon>Rhynchosporeae</taxon>
        <taxon>Rhynchospora</taxon>
    </lineage>
</organism>
<dbReference type="Gene3D" id="6.10.140.2220">
    <property type="match status" value="1"/>
</dbReference>
<dbReference type="PANTHER" id="PTHR47420:SF3">
    <property type="entry name" value="HISTONE-LYSINE N-METHYLTRANSFERASE ASHR2"/>
    <property type="match status" value="1"/>
</dbReference>
<proteinExistence type="predicted"/>
<protein>
    <recommendedName>
        <fullName evidence="2">SET domain-containing protein</fullName>
    </recommendedName>
</protein>
<dbReference type="InterPro" id="IPR046341">
    <property type="entry name" value="SET_dom_sf"/>
</dbReference>
<accession>A0AAD6F0Y8</accession>
<evidence type="ECO:0000256" key="1">
    <source>
        <dbReference type="SAM" id="MobiDB-lite"/>
    </source>
</evidence>
<dbReference type="PANTHER" id="PTHR47420">
    <property type="entry name" value="HISTONE-LYSINE N-METHYLTRANSFERASE ASHR2"/>
    <property type="match status" value="1"/>
</dbReference>
<dbReference type="PROSITE" id="PS50280">
    <property type="entry name" value="SET"/>
    <property type="match status" value="1"/>
</dbReference>
<name>A0AAD6F0Y8_9POAL</name>
<dbReference type="SUPFAM" id="SSF82199">
    <property type="entry name" value="SET domain"/>
    <property type="match status" value="1"/>
</dbReference>
<comment type="caution">
    <text evidence="3">The sequence shown here is derived from an EMBL/GenBank/DDBJ whole genome shotgun (WGS) entry which is preliminary data.</text>
</comment>
<dbReference type="CDD" id="cd20071">
    <property type="entry name" value="SET_SMYD"/>
    <property type="match status" value="1"/>
</dbReference>
<dbReference type="InterPro" id="IPR044238">
    <property type="entry name" value="ASHR2-like"/>
</dbReference>
<dbReference type="EMBL" id="JAMRDG010000001">
    <property type="protein sequence ID" value="KAJ3708491.1"/>
    <property type="molecule type" value="Genomic_DNA"/>
</dbReference>
<dbReference type="AlphaFoldDB" id="A0AAD6F0Y8"/>
<dbReference type="Pfam" id="PF00856">
    <property type="entry name" value="SET"/>
    <property type="match status" value="1"/>
</dbReference>
<dbReference type="Proteomes" id="UP001210211">
    <property type="component" value="Unassembled WGS sequence"/>
</dbReference>
<dbReference type="Gene3D" id="2.170.270.10">
    <property type="entry name" value="SET domain"/>
    <property type="match status" value="1"/>
</dbReference>
<evidence type="ECO:0000313" key="3">
    <source>
        <dbReference type="EMBL" id="KAJ3708491.1"/>
    </source>
</evidence>
<evidence type="ECO:0000313" key="4">
    <source>
        <dbReference type="Proteomes" id="UP001210211"/>
    </source>
</evidence>
<gene>
    <name evidence="3" type="ORF">LUZ61_012196</name>
</gene>
<keyword evidence="4" id="KW-1185">Reference proteome</keyword>